<dbReference type="Gene3D" id="3.30.430.10">
    <property type="entry name" value="Killer Toxin P4, subunit A"/>
    <property type="match status" value="1"/>
</dbReference>
<accession>A0A2P6MUH9</accession>
<dbReference type="SUPFAM" id="SSF55221">
    <property type="entry name" value="Yeast killer toxins"/>
    <property type="match status" value="2"/>
</dbReference>
<dbReference type="EMBL" id="MDYQ01000395">
    <property type="protein sequence ID" value="PRP75353.1"/>
    <property type="molecule type" value="Genomic_DNA"/>
</dbReference>
<reference evidence="2 3" key="1">
    <citation type="journal article" date="2018" name="Genome Biol. Evol.">
        <title>Multiple Roots of Fruiting Body Formation in Amoebozoa.</title>
        <authorList>
            <person name="Hillmann F."/>
            <person name="Forbes G."/>
            <person name="Novohradska S."/>
            <person name="Ferling I."/>
            <person name="Riege K."/>
            <person name="Groth M."/>
            <person name="Westermann M."/>
            <person name="Marz M."/>
            <person name="Spaller T."/>
            <person name="Winckler T."/>
            <person name="Schaap P."/>
            <person name="Glockner G."/>
        </authorList>
    </citation>
    <scope>NUCLEOTIDE SEQUENCE [LARGE SCALE GENOMIC DNA]</scope>
    <source>
        <strain evidence="2 3">Jena</strain>
    </source>
</reference>
<dbReference type="InParanoid" id="A0A2P6MUH9"/>
<feature type="domain" description="Killer toxin Kp4" evidence="1">
    <location>
        <begin position="117"/>
        <end position="265"/>
    </location>
</feature>
<dbReference type="GO" id="GO:0005576">
    <property type="term" value="C:extracellular region"/>
    <property type="evidence" value="ECO:0007669"/>
    <property type="project" value="InterPro"/>
</dbReference>
<comment type="caution">
    <text evidence="2">The sequence shown here is derived from an EMBL/GenBank/DDBJ whole genome shotgun (WGS) entry which is preliminary data.</text>
</comment>
<dbReference type="InterPro" id="IPR011329">
    <property type="entry name" value="Killer_tox_Kp4/SMK"/>
</dbReference>
<evidence type="ECO:0000313" key="3">
    <source>
        <dbReference type="Proteomes" id="UP000241769"/>
    </source>
</evidence>
<dbReference type="Pfam" id="PF09044">
    <property type="entry name" value="Kp4"/>
    <property type="match status" value="1"/>
</dbReference>
<name>A0A2P6MUH9_9EUKA</name>
<evidence type="ECO:0000313" key="2">
    <source>
        <dbReference type="EMBL" id="PRP75353.1"/>
    </source>
</evidence>
<evidence type="ECO:0000259" key="1">
    <source>
        <dbReference type="Pfam" id="PF09044"/>
    </source>
</evidence>
<gene>
    <name evidence="2" type="ORF">PROFUN_05664</name>
</gene>
<keyword evidence="3" id="KW-1185">Reference proteome</keyword>
<sequence>MNESTQGCASSRLILMIFKSKNSSLMSALSEKVVSFRRPTVEICVSLRSRIRTSNTGRLELFGSIAPRHILNEKRNELSKSKIYRSNSQPPRETMRTTIIFLALLGLTLAASNLNATADAFFLGINCRGSGLCPRATWNNKAPISIIQAFYNVVSQTTTDPNTMYNNGDHIVCVSQSQAITIKLSAGYKGFTGSIELSGSIPEGGVCLFPQNMPNGRQLALREVKDLMNALGNHGCGTCGSVPLGFVSKGSNDPSGGILTVNYVKSPFCGEKCFTQ</sequence>
<protein>
    <recommendedName>
        <fullName evidence="1">Killer toxin Kp4 domain-containing protein</fullName>
    </recommendedName>
</protein>
<dbReference type="AlphaFoldDB" id="A0A2P6MUH9"/>
<dbReference type="InterPro" id="IPR015131">
    <property type="entry name" value="Killer_tox_Kp4"/>
</dbReference>
<organism evidence="2 3">
    <name type="scientific">Planoprotostelium fungivorum</name>
    <dbReference type="NCBI Taxonomy" id="1890364"/>
    <lineage>
        <taxon>Eukaryota</taxon>
        <taxon>Amoebozoa</taxon>
        <taxon>Evosea</taxon>
        <taxon>Variosea</taxon>
        <taxon>Cavosteliida</taxon>
        <taxon>Cavosteliaceae</taxon>
        <taxon>Planoprotostelium</taxon>
    </lineage>
</organism>
<proteinExistence type="predicted"/>
<dbReference type="OrthoDB" id="4177994at2759"/>
<dbReference type="Proteomes" id="UP000241769">
    <property type="component" value="Unassembled WGS sequence"/>
</dbReference>